<organism evidence="1 2">
    <name type="scientific">Linum tenue</name>
    <dbReference type="NCBI Taxonomy" id="586396"/>
    <lineage>
        <taxon>Eukaryota</taxon>
        <taxon>Viridiplantae</taxon>
        <taxon>Streptophyta</taxon>
        <taxon>Embryophyta</taxon>
        <taxon>Tracheophyta</taxon>
        <taxon>Spermatophyta</taxon>
        <taxon>Magnoliopsida</taxon>
        <taxon>eudicotyledons</taxon>
        <taxon>Gunneridae</taxon>
        <taxon>Pentapetalae</taxon>
        <taxon>rosids</taxon>
        <taxon>fabids</taxon>
        <taxon>Malpighiales</taxon>
        <taxon>Linaceae</taxon>
        <taxon>Linum</taxon>
    </lineage>
</organism>
<proteinExistence type="predicted"/>
<keyword evidence="2" id="KW-1185">Reference proteome</keyword>
<evidence type="ECO:0000313" key="2">
    <source>
        <dbReference type="Proteomes" id="UP001154282"/>
    </source>
</evidence>
<protein>
    <submittedName>
        <fullName evidence="1">Uncharacterized protein</fullName>
    </submittedName>
</protein>
<sequence length="50" mass="5730">MYFVILIRGKFTFRIPSIVDRNEESSGTGDLDDDAIEIRSSLSHWLLFPA</sequence>
<dbReference type="AlphaFoldDB" id="A0AAV0KJ30"/>
<gene>
    <name evidence="1" type="ORF">LITE_LOCUS19064</name>
</gene>
<evidence type="ECO:0000313" key="1">
    <source>
        <dbReference type="EMBL" id="CAI0422225.1"/>
    </source>
</evidence>
<accession>A0AAV0KJ30</accession>
<name>A0AAV0KJ30_9ROSI</name>
<reference evidence="1" key="1">
    <citation type="submission" date="2022-08" db="EMBL/GenBank/DDBJ databases">
        <authorList>
            <person name="Gutierrez-Valencia J."/>
        </authorList>
    </citation>
    <scope>NUCLEOTIDE SEQUENCE</scope>
</reference>
<comment type="caution">
    <text evidence="1">The sequence shown here is derived from an EMBL/GenBank/DDBJ whole genome shotgun (WGS) entry which is preliminary data.</text>
</comment>
<dbReference type="Proteomes" id="UP001154282">
    <property type="component" value="Unassembled WGS sequence"/>
</dbReference>
<dbReference type="EMBL" id="CAMGYJ010000005">
    <property type="protein sequence ID" value="CAI0422225.1"/>
    <property type="molecule type" value="Genomic_DNA"/>
</dbReference>